<organism evidence="3 4">
    <name type="scientific">Candidatus Alistipes avicola</name>
    <dbReference type="NCBI Taxonomy" id="2838432"/>
    <lineage>
        <taxon>Bacteria</taxon>
        <taxon>Pseudomonadati</taxon>
        <taxon>Bacteroidota</taxon>
        <taxon>Bacteroidia</taxon>
        <taxon>Bacteroidales</taxon>
        <taxon>Rikenellaceae</taxon>
        <taxon>Alistipes</taxon>
    </lineage>
</organism>
<proteinExistence type="predicted"/>
<sequence>MKENNIMSYEMYEDFKETMVKTIKTELAAKTANNNQSSDNDLSQRLEQIVYTEQERHQAIIIQLAGRLEIIEQNYTKTQTGIDNLQASVEAIKIPAELPPRIIRHRVIFSSESPFVIYLVLFLFISCMILSSALYFATRPNHARIDNDLKYRYIKMKGEATSDRIAELEELFELNRDNAKIRQMKKDVEEYEHTIRQKIELEEQTRLKEREVEKLNKKASRLKREH</sequence>
<name>A0A9D2L4G8_9BACT</name>
<feature type="transmembrane region" description="Helical" evidence="2">
    <location>
        <begin position="115"/>
        <end position="137"/>
    </location>
</feature>
<accession>A0A9D2L4G8</accession>
<dbReference type="AlphaFoldDB" id="A0A9D2L4G8"/>
<dbReference type="Proteomes" id="UP000824259">
    <property type="component" value="Unassembled WGS sequence"/>
</dbReference>
<feature type="coiled-coil region" evidence="1">
    <location>
        <begin position="174"/>
        <end position="225"/>
    </location>
</feature>
<evidence type="ECO:0000313" key="4">
    <source>
        <dbReference type="Proteomes" id="UP000824259"/>
    </source>
</evidence>
<protein>
    <submittedName>
        <fullName evidence="3">Uncharacterized protein</fullName>
    </submittedName>
</protein>
<gene>
    <name evidence="3" type="ORF">H9779_05825</name>
</gene>
<keyword evidence="2" id="KW-0812">Transmembrane</keyword>
<keyword evidence="2" id="KW-1133">Transmembrane helix</keyword>
<keyword evidence="2" id="KW-0472">Membrane</keyword>
<reference evidence="3" key="1">
    <citation type="journal article" date="2021" name="PeerJ">
        <title>Extensive microbial diversity within the chicken gut microbiome revealed by metagenomics and culture.</title>
        <authorList>
            <person name="Gilroy R."/>
            <person name="Ravi A."/>
            <person name="Getino M."/>
            <person name="Pursley I."/>
            <person name="Horton D.L."/>
            <person name="Alikhan N.F."/>
            <person name="Baker D."/>
            <person name="Gharbi K."/>
            <person name="Hall N."/>
            <person name="Watson M."/>
            <person name="Adriaenssens E.M."/>
            <person name="Foster-Nyarko E."/>
            <person name="Jarju S."/>
            <person name="Secka A."/>
            <person name="Antonio M."/>
            <person name="Oren A."/>
            <person name="Chaudhuri R.R."/>
            <person name="La Ragione R."/>
            <person name="Hildebrand F."/>
            <person name="Pallen M.J."/>
        </authorList>
    </citation>
    <scope>NUCLEOTIDE SEQUENCE</scope>
    <source>
        <strain evidence="3">CHK169-11906</strain>
    </source>
</reference>
<evidence type="ECO:0000256" key="2">
    <source>
        <dbReference type="SAM" id="Phobius"/>
    </source>
</evidence>
<evidence type="ECO:0000256" key="1">
    <source>
        <dbReference type="SAM" id="Coils"/>
    </source>
</evidence>
<reference evidence="3" key="2">
    <citation type="submission" date="2021-04" db="EMBL/GenBank/DDBJ databases">
        <authorList>
            <person name="Gilroy R."/>
        </authorList>
    </citation>
    <scope>NUCLEOTIDE SEQUENCE</scope>
    <source>
        <strain evidence="3">CHK169-11906</strain>
    </source>
</reference>
<keyword evidence="1" id="KW-0175">Coiled coil</keyword>
<dbReference type="EMBL" id="DWYR01000014">
    <property type="protein sequence ID" value="HJA99100.1"/>
    <property type="molecule type" value="Genomic_DNA"/>
</dbReference>
<comment type="caution">
    <text evidence="3">The sequence shown here is derived from an EMBL/GenBank/DDBJ whole genome shotgun (WGS) entry which is preliminary data.</text>
</comment>
<evidence type="ECO:0000313" key="3">
    <source>
        <dbReference type="EMBL" id="HJA99100.1"/>
    </source>
</evidence>